<dbReference type="InParanoid" id="H3GJM1"/>
<organism evidence="1 2">
    <name type="scientific">Phytophthora ramorum</name>
    <name type="common">Sudden oak death agent</name>
    <dbReference type="NCBI Taxonomy" id="164328"/>
    <lineage>
        <taxon>Eukaryota</taxon>
        <taxon>Sar</taxon>
        <taxon>Stramenopiles</taxon>
        <taxon>Oomycota</taxon>
        <taxon>Peronosporomycetes</taxon>
        <taxon>Peronosporales</taxon>
        <taxon>Peronosporaceae</taxon>
        <taxon>Phytophthora</taxon>
    </lineage>
</organism>
<evidence type="ECO:0000313" key="2">
    <source>
        <dbReference type="Proteomes" id="UP000005238"/>
    </source>
</evidence>
<dbReference type="EMBL" id="DS566014">
    <property type="status" value="NOT_ANNOTATED_CDS"/>
    <property type="molecule type" value="Genomic_DNA"/>
</dbReference>
<accession>H3GJM1</accession>
<protein>
    <submittedName>
        <fullName evidence="1">Uncharacterized protein</fullName>
    </submittedName>
</protein>
<sequence length="231" mass="25897">MELVKYGGTIEEPVVWEEQEEDMVAELDGREVVEDVTETEGPPKKAAVIATILLTSKRIEEPLWVDDDGLDNLGLGETVFLGWEEPADEPPEPPCVKLVNLVADVDKDKVSGEGKDGTVAMDHTKKEKPSLYDRLFTDAELDALDEWVPGQEASVIAKEDVAVEKEEYDKEHEERLYPLDEVELKRRVMQNAEAQKEPTLEDMAQFLGLETEVLARTRIASPEGMASPAYW</sequence>
<evidence type="ECO:0000313" key="1">
    <source>
        <dbReference type="EnsemblProtists" id="Phyra76368"/>
    </source>
</evidence>
<dbReference type="AlphaFoldDB" id="H3GJM1"/>
<dbReference type="Proteomes" id="UP000005238">
    <property type="component" value="Unassembled WGS sequence"/>
</dbReference>
<dbReference type="EnsemblProtists" id="Phyra76368">
    <property type="protein sequence ID" value="Phyra76368"/>
    <property type="gene ID" value="Phyra76368"/>
</dbReference>
<reference evidence="2" key="1">
    <citation type="journal article" date="2006" name="Science">
        <title>Phytophthora genome sequences uncover evolutionary origins and mechanisms of pathogenesis.</title>
        <authorList>
            <person name="Tyler B.M."/>
            <person name="Tripathy S."/>
            <person name="Zhang X."/>
            <person name="Dehal P."/>
            <person name="Jiang R.H."/>
            <person name="Aerts A."/>
            <person name="Arredondo F.D."/>
            <person name="Baxter L."/>
            <person name="Bensasson D."/>
            <person name="Beynon J.L."/>
            <person name="Chapman J."/>
            <person name="Damasceno C.M."/>
            <person name="Dorrance A.E."/>
            <person name="Dou D."/>
            <person name="Dickerman A.W."/>
            <person name="Dubchak I.L."/>
            <person name="Garbelotto M."/>
            <person name="Gijzen M."/>
            <person name="Gordon S.G."/>
            <person name="Govers F."/>
            <person name="Grunwald N.J."/>
            <person name="Huang W."/>
            <person name="Ivors K.L."/>
            <person name="Jones R.W."/>
            <person name="Kamoun S."/>
            <person name="Krampis K."/>
            <person name="Lamour K.H."/>
            <person name="Lee M.K."/>
            <person name="McDonald W.H."/>
            <person name="Medina M."/>
            <person name="Meijer H.J."/>
            <person name="Nordberg E.K."/>
            <person name="Maclean D.J."/>
            <person name="Ospina-Giraldo M.D."/>
            <person name="Morris P.F."/>
            <person name="Phuntumart V."/>
            <person name="Putnam N.H."/>
            <person name="Rash S."/>
            <person name="Rose J.K."/>
            <person name="Sakihama Y."/>
            <person name="Salamov A.A."/>
            <person name="Savidor A."/>
            <person name="Scheuring C.F."/>
            <person name="Smith B.M."/>
            <person name="Sobral B.W."/>
            <person name="Terry A."/>
            <person name="Torto-Alalibo T.A."/>
            <person name="Win J."/>
            <person name="Xu Z."/>
            <person name="Zhang H."/>
            <person name="Grigoriev I.V."/>
            <person name="Rokhsar D.S."/>
            <person name="Boore J.L."/>
        </authorList>
    </citation>
    <scope>NUCLEOTIDE SEQUENCE [LARGE SCALE GENOMIC DNA]</scope>
    <source>
        <strain evidence="2">Pr102</strain>
    </source>
</reference>
<proteinExistence type="predicted"/>
<reference evidence="1" key="2">
    <citation type="submission" date="2015-06" db="UniProtKB">
        <authorList>
            <consortium name="EnsemblProtists"/>
        </authorList>
    </citation>
    <scope>IDENTIFICATION</scope>
    <source>
        <strain evidence="1">Pr102</strain>
    </source>
</reference>
<keyword evidence="2" id="KW-1185">Reference proteome</keyword>
<dbReference type="HOGENOM" id="CLU_1201893_0_0_1"/>
<name>H3GJM1_PHYRM</name>